<comment type="caution">
    <text evidence="6">Lacks conserved residue(s) required for the propagation of feature annotation.</text>
</comment>
<keyword evidence="10" id="KW-1185">Reference proteome</keyword>
<sequence>PSNNSPSIAHIYLTIRIFVLFKDVANCYTYVAILVVENRDSFNPDLFEGDMILEPGQRLAAEFGLDLDGLNRGSVRNRQWPNGIVPYNIHSSLATQPKARKAIQAAHALGFFHEQSRPDRDDYVTIHFENIKDGRAGNFRKYRTSSVNTLLTAYDYGSVMHYGARYFSKNRKPTIVPKKS</sequence>
<dbReference type="PANTHER" id="PTHR10127">
    <property type="entry name" value="DISCOIDIN, CUB, EGF, LAMININ , AND ZINC METALLOPROTEASE DOMAIN CONTAINING"/>
    <property type="match status" value="1"/>
</dbReference>
<reference evidence="9 10" key="1">
    <citation type="journal article" date="2018" name="Sci. Rep.">
        <title>Comparative analysis of the Pocillopora damicornis genome highlights role of immune system in coral evolution.</title>
        <authorList>
            <person name="Cunning R."/>
            <person name="Bay R.A."/>
            <person name="Gillette P."/>
            <person name="Baker A.C."/>
            <person name="Traylor-Knowles N."/>
        </authorList>
    </citation>
    <scope>NUCLEOTIDE SEQUENCE [LARGE SCALE GENOMIC DNA]</scope>
    <source>
        <strain evidence="9">RSMAS</strain>
        <tissue evidence="9">Whole animal</tissue>
    </source>
</reference>
<dbReference type="PANTHER" id="PTHR10127:SF780">
    <property type="entry name" value="METALLOENDOPEPTIDASE"/>
    <property type="match status" value="1"/>
</dbReference>
<dbReference type="Gene3D" id="3.40.390.10">
    <property type="entry name" value="Collagenase (Catalytic Domain)"/>
    <property type="match status" value="1"/>
</dbReference>
<feature type="domain" description="Peptidase M12A" evidence="8">
    <location>
        <begin position="107"/>
        <end position="180"/>
    </location>
</feature>
<organism evidence="9 10">
    <name type="scientific">Pocillopora damicornis</name>
    <name type="common">Cauliflower coral</name>
    <name type="synonym">Millepora damicornis</name>
    <dbReference type="NCBI Taxonomy" id="46731"/>
    <lineage>
        <taxon>Eukaryota</taxon>
        <taxon>Metazoa</taxon>
        <taxon>Cnidaria</taxon>
        <taxon>Anthozoa</taxon>
        <taxon>Hexacorallia</taxon>
        <taxon>Scleractinia</taxon>
        <taxon>Astrocoeniina</taxon>
        <taxon>Pocilloporidae</taxon>
        <taxon>Pocillopora</taxon>
    </lineage>
</organism>
<dbReference type="InterPro" id="IPR001506">
    <property type="entry name" value="Peptidase_M12A"/>
</dbReference>
<dbReference type="EC" id="3.4.24.-" evidence="7"/>
<dbReference type="AlphaFoldDB" id="A0A3M6UXL3"/>
<feature type="binding site" evidence="6">
    <location>
        <position position="107"/>
    </location>
    <ligand>
        <name>Zn(2+)</name>
        <dbReference type="ChEBI" id="CHEBI:29105"/>
        <note>catalytic</note>
    </ligand>
</feature>
<evidence type="ECO:0000256" key="3">
    <source>
        <dbReference type="ARBA" id="ARBA00022801"/>
    </source>
</evidence>
<evidence type="ECO:0000259" key="8">
    <source>
        <dbReference type="PROSITE" id="PS51864"/>
    </source>
</evidence>
<dbReference type="GO" id="GO:0006508">
    <property type="term" value="P:proteolysis"/>
    <property type="evidence" value="ECO:0007669"/>
    <property type="project" value="UniProtKB-KW"/>
</dbReference>
<evidence type="ECO:0000313" key="10">
    <source>
        <dbReference type="Proteomes" id="UP000275408"/>
    </source>
</evidence>
<evidence type="ECO:0000256" key="2">
    <source>
        <dbReference type="ARBA" id="ARBA00022723"/>
    </source>
</evidence>
<evidence type="ECO:0000256" key="7">
    <source>
        <dbReference type="RuleBase" id="RU361183"/>
    </source>
</evidence>
<dbReference type="PRINTS" id="PR00480">
    <property type="entry name" value="ASTACIN"/>
</dbReference>
<keyword evidence="2 6" id="KW-0479">Metal-binding</keyword>
<gene>
    <name evidence="9" type="ORF">pdam_00019694</name>
</gene>
<evidence type="ECO:0000256" key="5">
    <source>
        <dbReference type="ARBA" id="ARBA00023049"/>
    </source>
</evidence>
<dbReference type="GO" id="GO:0008270">
    <property type="term" value="F:zinc ion binding"/>
    <property type="evidence" value="ECO:0007669"/>
    <property type="project" value="UniProtKB-UniRule"/>
</dbReference>
<feature type="non-terminal residue" evidence="9">
    <location>
        <position position="180"/>
    </location>
</feature>
<dbReference type="OrthoDB" id="5950077at2759"/>
<accession>A0A3M6UXL3</accession>
<dbReference type="SMART" id="SM00235">
    <property type="entry name" value="ZnMc"/>
    <property type="match status" value="1"/>
</dbReference>
<keyword evidence="3 7" id="KW-0378">Hydrolase</keyword>
<dbReference type="SUPFAM" id="SSF55486">
    <property type="entry name" value="Metalloproteases ('zincins'), catalytic domain"/>
    <property type="match status" value="1"/>
</dbReference>
<keyword evidence="4 6" id="KW-0862">Zinc</keyword>
<dbReference type="Proteomes" id="UP000275408">
    <property type="component" value="Unassembled WGS sequence"/>
</dbReference>
<dbReference type="Pfam" id="PF01400">
    <property type="entry name" value="Astacin"/>
    <property type="match status" value="1"/>
</dbReference>
<proteinExistence type="predicted"/>
<evidence type="ECO:0000256" key="1">
    <source>
        <dbReference type="ARBA" id="ARBA00022670"/>
    </source>
</evidence>
<keyword evidence="1 7" id="KW-0645">Protease</keyword>
<keyword evidence="5 7" id="KW-0482">Metalloprotease</keyword>
<dbReference type="GO" id="GO:0004222">
    <property type="term" value="F:metalloendopeptidase activity"/>
    <property type="evidence" value="ECO:0007669"/>
    <property type="project" value="UniProtKB-UniRule"/>
</dbReference>
<dbReference type="InterPro" id="IPR006026">
    <property type="entry name" value="Peptidase_Metallo"/>
</dbReference>
<dbReference type="EMBL" id="RCHS01000516">
    <property type="protein sequence ID" value="RMX58426.1"/>
    <property type="molecule type" value="Genomic_DNA"/>
</dbReference>
<evidence type="ECO:0000256" key="6">
    <source>
        <dbReference type="PROSITE-ProRule" id="PRU01211"/>
    </source>
</evidence>
<protein>
    <recommendedName>
        <fullName evidence="7">Metalloendopeptidase</fullName>
        <ecNumber evidence="7">3.4.24.-</ecNumber>
    </recommendedName>
</protein>
<dbReference type="PROSITE" id="PS51864">
    <property type="entry name" value="ASTACIN"/>
    <property type="match status" value="1"/>
</dbReference>
<dbReference type="InterPro" id="IPR024079">
    <property type="entry name" value="MetalloPept_cat_dom_sf"/>
</dbReference>
<feature type="binding site" evidence="6">
    <location>
        <position position="113"/>
    </location>
    <ligand>
        <name>Zn(2+)</name>
        <dbReference type="ChEBI" id="CHEBI:29105"/>
        <note>catalytic</note>
    </ligand>
</feature>
<evidence type="ECO:0000313" key="9">
    <source>
        <dbReference type="EMBL" id="RMX58426.1"/>
    </source>
</evidence>
<comment type="caution">
    <text evidence="9">The sequence shown here is derived from an EMBL/GenBank/DDBJ whole genome shotgun (WGS) entry which is preliminary data.</text>
</comment>
<feature type="non-terminal residue" evidence="9">
    <location>
        <position position="1"/>
    </location>
</feature>
<evidence type="ECO:0000256" key="4">
    <source>
        <dbReference type="ARBA" id="ARBA00022833"/>
    </source>
</evidence>
<name>A0A3M6UXL3_POCDA</name>
<dbReference type="STRING" id="46731.A0A3M6UXL3"/>
<comment type="cofactor">
    <cofactor evidence="6 7">
        <name>Zn(2+)</name>
        <dbReference type="ChEBI" id="CHEBI:29105"/>
    </cofactor>
    <text evidence="6 7">Binds 1 zinc ion per subunit.</text>
</comment>